<dbReference type="GO" id="GO:0051015">
    <property type="term" value="F:actin filament binding"/>
    <property type="evidence" value="ECO:0007669"/>
    <property type="project" value="TreeGrafter"/>
</dbReference>
<dbReference type="GO" id="GO:0007015">
    <property type="term" value="P:actin filament organization"/>
    <property type="evidence" value="ECO:0007669"/>
    <property type="project" value="TreeGrafter"/>
</dbReference>
<evidence type="ECO:0000256" key="1">
    <source>
        <dbReference type="ARBA" id="ARBA00008314"/>
    </source>
</evidence>
<dbReference type="Gene3D" id="3.40.850.10">
    <property type="entry name" value="Kinesin motor domain"/>
    <property type="match status" value="1"/>
</dbReference>
<dbReference type="Gene3D" id="1.20.58.530">
    <property type="match status" value="1"/>
</dbReference>
<feature type="coiled-coil region" evidence="9">
    <location>
        <begin position="907"/>
        <end position="1008"/>
    </location>
</feature>
<protein>
    <recommendedName>
        <fullName evidence="10">Myosin motor domain-containing protein</fullName>
    </recommendedName>
</protein>
<dbReference type="GO" id="GO:0016459">
    <property type="term" value="C:myosin complex"/>
    <property type="evidence" value="ECO:0007669"/>
    <property type="project" value="UniProtKB-KW"/>
</dbReference>
<dbReference type="PRINTS" id="PR00193">
    <property type="entry name" value="MYOSINHEAVY"/>
</dbReference>
<name>A0A2U9R587_PICKU</name>
<dbReference type="GeneID" id="40384081"/>
<sequence>MENYKGEIWVSQPDDKQDSIFRRGEIVEKVKDTENSTIYKVKLKDNDELVDADLKNIHKANPIRFDGYDDMASLTYLNEPSILNNLKVRYQDDKIYTHSGLFLVTVNPYKKINIYNSDFITLYSANEKKCNQPHIFGTAQKAFDSLIKNKKDQSILVTGESGAGKTENTKRVIQYILSVATNVENKQSAAVLENQILQANPILESFGNATTVRNLNSSRFGKFVKIQIDSSNSQLVGAHVDYYLLEKSRVIFQDSNERNYHVFYQLLKGAPLDLLERLHLNNKSLNQYEYLKSGLTTPVGNIDDKKEFQNLINAFKIMSFNDEEVLNIFKILAIILHLGNIKFKNSLNDTKQAVLLDESNETIDKVALLLGVSSQEFRKSFLNSKIKIGREIVNQQRTAAQAKFSIDALSKSLYEKLFQYLIDNINRSFNSSTNQNEFMDISDNYIGILDIAGFEIFKKNSFEQLCINYTNEKLQQFFNHHMFELEQSEYMKEGISWNYIDFGNELKPTIELIEGSQSNKRKTNIFSILDEECVVPKGTDKSFIDKLFSELESKDTTVDKNNLSFKPNKIRDGFIIKHYAGSVDYSVDGWLDKNKDPLSSTMVELLSNSNDIFVNDFVNASITEFNITDSPVKGSPRKKTGMFRTAAQRHKEQLNLLMDNLSQTFPHFVRCILPNSEKKPGVFNDAIVLHQLRCNGVLEGIRIARSGYPNRIDFENFAKQYSILSNASFNKASGIKNSTADYKKICEIILGELKLDPEVYKVGVTKLFFRNSVLASLEKVREQTLSSILSDFNAIVRGKLVRASFVRNIQRLRASKVLAKNFKHYSLVKDDPWFKLINTLKPRLDDVGVVEAQYTNRIAKLENQVKEMSSQINDNLKERDEIKSKLGALNKEIVEDQKTISAKDFELGELKQAKVLLEKELANLKITTDEKTSILKEKEQEIDKLSNTNSDLINKLENDNKALVDSKKSLEATIERNNKQISLLNDELKELKCTIDKNELEISSMKRDKKSKDTAASKKIDELQCKLSDAISESSVIKAELDMKSKTLAEKIALLDDLQIKEKALSQENNKLKDIAQKYESKRVALDQAERLKKEFKELKHKYKQLKSNHEQRIQEEVNFNSGRQHYLEELDRTKIVIDELKRDLEMEKKNSVDLSLRLDHAKLETERELKNKKSLEMEVSQLKLRLRSTNPDQAELSQLEHNRRSNLFTPDMHRLIEEARSARTRLAAESYENRTLKALLRKHGISDLNLSNYSSKNESEPSEIKIFNDHDEVDELRERLRLEKESNKRWEERYVQLQKQSVINKTKNARESIDIEAYDLLSTDSMEYKNKYQMAKIEIDDLKEQLKELRIEAKRKPVQKSNVLADTTNIENRTLASLDNNKSKGENLRLKSELMSLKTKLNRLESGNTSRFEQEEEIIQLKNHLKTLELSNSSLQASKEIYKDRSEDYYAKLNQVENELHSSKILEAKLKEDISHLKSQANMYQSKYLESNSEILKLNEKIGKLEKNLIDREFEINKLNDIISDLKDKLQCSEDLRKSVKSVSYDYHENEIERLKKELVNSVNKESEMNGFIKSMNAQLETLRNKVNAEKSNSSQLNEEKNKLARSLKDCALKNEELCKHVEENINKAQSLTQQVNALKVTTADLTRERDELFAAKRDLEDKIRDINSQFEDNLMKAKENAHTVVLNQQLTSELNEARQELSEMRNKLSTYENNLIDVTGKLELKTKEYLKAVEDNKKLVKFNSKLESDISIMRQRYDAELKAQDDHWSKRVSELDEKLRVFRSSQLTENYKINELNGTIRELEAQNQNLEHSKKHLKDVIRHLEANVERLQISYENSNKREAEAQTRSLHLSNQLDKLRESLGVNI</sequence>
<keyword evidence="3 8" id="KW-0067">ATP-binding</keyword>
<feature type="coiled-coil region" evidence="9">
    <location>
        <begin position="1630"/>
        <end position="1723"/>
    </location>
</feature>
<dbReference type="Pfam" id="PF00063">
    <property type="entry name" value="Myosin_head"/>
    <property type="match status" value="1"/>
</dbReference>
<gene>
    <name evidence="11" type="ORF">C5L36_0C02300</name>
</gene>
<dbReference type="FunFam" id="1.10.10.820:FF:000001">
    <property type="entry name" value="Myosin heavy chain"/>
    <property type="match status" value="1"/>
</dbReference>
<dbReference type="GO" id="GO:0000146">
    <property type="term" value="F:microfilament motor activity"/>
    <property type="evidence" value="ECO:0007669"/>
    <property type="project" value="TreeGrafter"/>
</dbReference>
<dbReference type="InterPro" id="IPR001609">
    <property type="entry name" value="Myosin_head_motor_dom-like"/>
</dbReference>
<comment type="similarity">
    <text evidence="1 8">Belongs to the TRAFAC class myosin-kinesin ATPase superfamily. Myosin family.</text>
</comment>
<feature type="binding site" evidence="8">
    <location>
        <begin position="159"/>
        <end position="166"/>
    </location>
    <ligand>
        <name>ATP</name>
        <dbReference type="ChEBI" id="CHEBI:30616"/>
    </ligand>
</feature>
<evidence type="ECO:0000259" key="10">
    <source>
        <dbReference type="PROSITE" id="PS51456"/>
    </source>
</evidence>
<feature type="coiled-coil region" evidence="9">
    <location>
        <begin position="851"/>
        <end position="878"/>
    </location>
</feature>
<dbReference type="InterPro" id="IPR027417">
    <property type="entry name" value="P-loop_NTPase"/>
</dbReference>
<evidence type="ECO:0000256" key="2">
    <source>
        <dbReference type="ARBA" id="ARBA00022741"/>
    </source>
</evidence>
<dbReference type="GO" id="GO:0005524">
    <property type="term" value="F:ATP binding"/>
    <property type="evidence" value="ECO:0007669"/>
    <property type="project" value="UniProtKB-UniRule"/>
</dbReference>
<keyword evidence="2 8" id="KW-0547">Nucleotide-binding</keyword>
<feature type="coiled-coil region" evidence="9">
    <location>
        <begin position="1048"/>
        <end position="1179"/>
    </location>
</feature>
<dbReference type="EMBL" id="CP028775">
    <property type="protein sequence ID" value="AWU76286.1"/>
    <property type="molecule type" value="Genomic_DNA"/>
</dbReference>
<evidence type="ECO:0000313" key="12">
    <source>
        <dbReference type="Proteomes" id="UP000249293"/>
    </source>
</evidence>
<dbReference type="InterPro" id="IPR036961">
    <property type="entry name" value="Kinesin_motor_dom_sf"/>
</dbReference>
<dbReference type="OrthoDB" id="6108017at2759"/>
<dbReference type="KEGG" id="pkz:C5L36_0C02300"/>
<keyword evidence="12" id="KW-1185">Reference proteome</keyword>
<evidence type="ECO:0000256" key="5">
    <source>
        <dbReference type="ARBA" id="ARBA00023123"/>
    </source>
</evidence>
<dbReference type="SMART" id="SM00242">
    <property type="entry name" value="MYSc"/>
    <property type="match status" value="1"/>
</dbReference>
<dbReference type="CDD" id="cd01377">
    <property type="entry name" value="MYSc_class_II"/>
    <property type="match status" value="1"/>
</dbReference>
<keyword evidence="5 8" id="KW-0518">Myosin</keyword>
<dbReference type="Proteomes" id="UP000249293">
    <property type="component" value="Chromosome 3"/>
</dbReference>
<proteinExistence type="inferred from homology"/>
<evidence type="ECO:0000256" key="3">
    <source>
        <dbReference type="ARBA" id="ARBA00022840"/>
    </source>
</evidence>
<accession>A0A2U9R587</accession>
<dbReference type="Gene3D" id="1.20.120.720">
    <property type="entry name" value="Myosin VI head, motor domain, U50 subdomain"/>
    <property type="match status" value="1"/>
</dbReference>
<keyword evidence="6 8" id="KW-0505">Motor protein</keyword>
<evidence type="ECO:0000256" key="6">
    <source>
        <dbReference type="ARBA" id="ARBA00023175"/>
    </source>
</evidence>
<keyword evidence="7 8" id="KW-0009">Actin-binding</keyword>
<dbReference type="SUPFAM" id="SSF52540">
    <property type="entry name" value="P-loop containing nucleoside triphosphate hydrolases"/>
    <property type="match status" value="1"/>
</dbReference>
<dbReference type="VEuPathDB" id="FungiDB:C5L36_0C02300"/>
<dbReference type="Gene3D" id="1.10.10.820">
    <property type="match status" value="1"/>
</dbReference>
<dbReference type="GO" id="GO:0005737">
    <property type="term" value="C:cytoplasm"/>
    <property type="evidence" value="ECO:0007669"/>
    <property type="project" value="TreeGrafter"/>
</dbReference>
<dbReference type="STRING" id="4909.A0A2U9R587"/>
<dbReference type="GO" id="GO:0016020">
    <property type="term" value="C:membrane"/>
    <property type="evidence" value="ECO:0007669"/>
    <property type="project" value="TreeGrafter"/>
</dbReference>
<evidence type="ECO:0000256" key="4">
    <source>
        <dbReference type="ARBA" id="ARBA00023054"/>
    </source>
</evidence>
<dbReference type="Gene3D" id="1.20.5.4820">
    <property type="match status" value="1"/>
</dbReference>
<dbReference type="RefSeq" id="XP_029321763.1">
    <property type="nucleotide sequence ID" value="XM_029465903.1"/>
</dbReference>
<keyword evidence="4 9" id="KW-0175">Coiled coil</keyword>
<evidence type="ECO:0000313" key="11">
    <source>
        <dbReference type="EMBL" id="AWU76286.1"/>
    </source>
</evidence>
<evidence type="ECO:0000256" key="7">
    <source>
        <dbReference type="ARBA" id="ARBA00023203"/>
    </source>
</evidence>
<feature type="coiled-coil region" evidence="9">
    <location>
        <begin position="1274"/>
        <end position="1301"/>
    </location>
</feature>
<feature type="coiled-coil region" evidence="9">
    <location>
        <begin position="1326"/>
        <end position="1360"/>
    </location>
</feature>
<feature type="coiled-coil region" evidence="9">
    <location>
        <begin position="1440"/>
        <end position="1601"/>
    </location>
</feature>
<organism evidence="11 12">
    <name type="scientific">Pichia kudriavzevii</name>
    <name type="common">Yeast</name>
    <name type="synonym">Issatchenkia orientalis</name>
    <dbReference type="NCBI Taxonomy" id="4909"/>
    <lineage>
        <taxon>Eukaryota</taxon>
        <taxon>Fungi</taxon>
        <taxon>Dikarya</taxon>
        <taxon>Ascomycota</taxon>
        <taxon>Saccharomycotina</taxon>
        <taxon>Pichiomycetes</taxon>
        <taxon>Pichiales</taxon>
        <taxon>Pichiaceae</taxon>
        <taxon>Pichia</taxon>
    </lineage>
</organism>
<dbReference type="PANTHER" id="PTHR13140:SF857">
    <property type="entry name" value="MYOSIN-11"/>
    <property type="match status" value="1"/>
</dbReference>
<reference evidence="11 12" key="1">
    <citation type="submission" date="2018-06" db="EMBL/GenBank/DDBJ databases">
        <title>Population genomics shows no distinction between pathogenic Candida krusei and environmental Pichia kudriavzevii: One species, four names.</title>
        <authorList>
            <person name="Douglass A.P."/>
            <person name="Offei B."/>
            <person name="Braun-Galleani S."/>
            <person name="Coughlan A.Y."/>
            <person name="Martos A."/>
            <person name="Ortiz-Merino R.A."/>
            <person name="Byrne K.P."/>
            <person name="Wolfe K.H."/>
        </authorList>
    </citation>
    <scope>NUCLEOTIDE SEQUENCE [LARGE SCALE GENOMIC DNA]</scope>
    <source>
        <strain evidence="11 12">CBS573</strain>
    </source>
</reference>
<dbReference type="PANTHER" id="PTHR13140">
    <property type="entry name" value="MYOSIN"/>
    <property type="match status" value="1"/>
</dbReference>
<feature type="coiled-coil region" evidence="9">
    <location>
        <begin position="1795"/>
        <end position="1850"/>
    </location>
</feature>
<evidence type="ECO:0000256" key="9">
    <source>
        <dbReference type="SAM" id="Coils"/>
    </source>
</evidence>
<dbReference type="PROSITE" id="PS51456">
    <property type="entry name" value="MYOSIN_MOTOR"/>
    <property type="match status" value="1"/>
</dbReference>
<feature type="domain" description="Myosin motor" evidence="10">
    <location>
        <begin position="66"/>
        <end position="782"/>
    </location>
</feature>
<evidence type="ECO:0000256" key="8">
    <source>
        <dbReference type="PROSITE-ProRule" id="PRU00782"/>
    </source>
</evidence>
<feature type="region of interest" description="Actin-binding" evidence="8">
    <location>
        <begin position="654"/>
        <end position="676"/>
    </location>
</feature>